<dbReference type="RefSeq" id="WP_064969540.1">
    <property type="nucleotide sequence ID" value="NZ_CP029760.1"/>
</dbReference>
<dbReference type="Pfam" id="PF11459">
    <property type="entry name" value="AbiEi_3"/>
    <property type="match status" value="1"/>
</dbReference>
<dbReference type="InterPro" id="IPR033455">
    <property type="entry name" value="AbiEi_3_N"/>
</dbReference>
<evidence type="ECO:0000313" key="3">
    <source>
        <dbReference type="Proteomes" id="UP001207440"/>
    </source>
</evidence>
<evidence type="ECO:0000259" key="1">
    <source>
        <dbReference type="Pfam" id="PF17194"/>
    </source>
</evidence>
<protein>
    <submittedName>
        <fullName evidence="2">Type IV toxin-antitoxin system AbiEi family antitoxin</fullName>
    </submittedName>
</protein>
<accession>A0AAP3ET97</accession>
<dbReference type="Pfam" id="PF17194">
    <property type="entry name" value="AbiEi_3_N"/>
    <property type="match status" value="1"/>
</dbReference>
<proteinExistence type="predicted"/>
<dbReference type="AlphaFoldDB" id="A0AAP3ET97"/>
<sequence>MGLEIRNQIEKIIPEGLIVTRDWLRDTMDLGKHTLDNLVKSDYLKSIQRGIYIRGAKKSTSWQSIVFTLQNIMKSDLLVGGLTALELKGYTHYIPVSGTERIMLYGDDNVPQWCNEYVLKAKFCKNSQREIFANMDKEEMAKYTVSIPWEDTQIKAVCPEMAILQVLRKVPNEVSFEHAAELMQGMTSLSPRKLQVLLEACTHIGVKRLFLFLANHYKYVWFTRLKTENVYLGSGKRMLVEGGELDKNYLITVPKNFIK</sequence>
<dbReference type="Proteomes" id="UP001207440">
    <property type="component" value="Unassembled WGS sequence"/>
</dbReference>
<evidence type="ECO:0000313" key="2">
    <source>
        <dbReference type="EMBL" id="MCW0522972.1"/>
    </source>
</evidence>
<organism evidence="2 3">
    <name type="scientific">Riemerella anatipestifer</name>
    <name type="common">Moraxella anatipestifer</name>
    <dbReference type="NCBI Taxonomy" id="34085"/>
    <lineage>
        <taxon>Bacteria</taxon>
        <taxon>Pseudomonadati</taxon>
        <taxon>Bacteroidota</taxon>
        <taxon>Flavobacteriia</taxon>
        <taxon>Flavobacteriales</taxon>
        <taxon>Weeksellaceae</taxon>
        <taxon>Riemerella</taxon>
    </lineage>
</organism>
<gene>
    <name evidence="2" type="ORF">OKE68_01380</name>
</gene>
<feature type="domain" description="Transcriptional regulator AbiEi antitoxin N-terminal" evidence="1">
    <location>
        <begin position="11"/>
        <end position="95"/>
    </location>
</feature>
<dbReference type="InterPro" id="IPR021561">
    <property type="entry name" value="AbiEi_3"/>
</dbReference>
<name>A0AAP3ET97_RIEAN</name>
<reference evidence="2" key="1">
    <citation type="submission" date="2022-10" db="EMBL/GenBank/DDBJ databases">
        <title>Sifting through the core-genome to identify putative cross-protective antigens against Riemerella anatipestifer.</title>
        <authorList>
            <person name="Zheng X."/>
            <person name="Zhang W."/>
        </authorList>
    </citation>
    <scope>NUCLEOTIDE SEQUENCE</scope>
    <source>
        <strain evidence="2">ZWRA178</strain>
    </source>
</reference>
<dbReference type="EMBL" id="JAOZYT010000005">
    <property type="protein sequence ID" value="MCW0522972.1"/>
    <property type="molecule type" value="Genomic_DNA"/>
</dbReference>
<comment type="caution">
    <text evidence="2">The sequence shown here is derived from an EMBL/GenBank/DDBJ whole genome shotgun (WGS) entry which is preliminary data.</text>
</comment>